<comment type="caution">
    <text evidence="1">The sequence shown here is derived from an EMBL/GenBank/DDBJ whole genome shotgun (WGS) entry which is preliminary data.</text>
</comment>
<dbReference type="GO" id="GO:0006313">
    <property type="term" value="P:DNA transposition"/>
    <property type="evidence" value="ECO:0007669"/>
    <property type="project" value="InterPro"/>
</dbReference>
<gene>
    <name evidence="1" type="ORF">EQG79_28825</name>
</gene>
<proteinExistence type="predicted"/>
<evidence type="ECO:0000313" key="2">
    <source>
        <dbReference type="Proteomes" id="UP000290407"/>
    </source>
</evidence>
<dbReference type="GO" id="GO:0003677">
    <property type="term" value="F:DNA binding"/>
    <property type="evidence" value="ECO:0007669"/>
    <property type="project" value="InterPro"/>
</dbReference>
<evidence type="ECO:0008006" key="3">
    <source>
        <dbReference type="Google" id="ProtNLM"/>
    </source>
</evidence>
<dbReference type="RefSeq" id="WP_129606419.1">
    <property type="nucleotide sequence ID" value="NZ_SBLB01000013.1"/>
</dbReference>
<dbReference type="Proteomes" id="UP000290407">
    <property type="component" value="Unassembled WGS sequence"/>
</dbReference>
<reference evidence="1 2" key="1">
    <citation type="submission" date="2019-01" db="EMBL/GenBank/DDBJ databases">
        <title>Spirosoma flava sp. nov., a propanil-degrading bacterium isolated from herbicide-contaminated soil.</title>
        <authorList>
            <person name="Zhang L."/>
            <person name="Jiang J.-D."/>
        </authorList>
    </citation>
    <scope>NUCLEOTIDE SEQUENCE [LARGE SCALE GENOMIC DNA]</scope>
    <source>
        <strain evidence="1 2">TY50</strain>
    </source>
</reference>
<sequence length="76" mass="8861">MPGAGPPERAYFDCLDQSIRLECKALLQSLERKHLTLRTRIKRLARRTICFSKSIEVHDAIIGLFINQFFFDHKLS</sequence>
<dbReference type="GO" id="GO:0004803">
    <property type="term" value="F:transposase activity"/>
    <property type="evidence" value="ECO:0007669"/>
    <property type="project" value="InterPro"/>
</dbReference>
<keyword evidence="2" id="KW-1185">Reference proteome</keyword>
<dbReference type="AlphaFoldDB" id="A0A4Q2UH32"/>
<evidence type="ECO:0000313" key="1">
    <source>
        <dbReference type="EMBL" id="RYC66600.1"/>
    </source>
</evidence>
<dbReference type="InterPro" id="IPR005063">
    <property type="entry name" value="Transposase_27"/>
</dbReference>
<protein>
    <recommendedName>
        <fullName evidence="3">Transposase</fullName>
    </recommendedName>
</protein>
<dbReference type="Pfam" id="PF03400">
    <property type="entry name" value="DDE_Tnp_IS1"/>
    <property type="match status" value="1"/>
</dbReference>
<organism evidence="1 2">
    <name type="scientific">Spirosoma sordidisoli</name>
    <dbReference type="NCBI Taxonomy" id="2502893"/>
    <lineage>
        <taxon>Bacteria</taxon>
        <taxon>Pseudomonadati</taxon>
        <taxon>Bacteroidota</taxon>
        <taxon>Cytophagia</taxon>
        <taxon>Cytophagales</taxon>
        <taxon>Cytophagaceae</taxon>
        <taxon>Spirosoma</taxon>
    </lineage>
</organism>
<accession>A0A4Q2UH32</accession>
<name>A0A4Q2UH32_9BACT</name>
<dbReference type="EMBL" id="SBLB01000013">
    <property type="protein sequence ID" value="RYC66600.1"/>
    <property type="molecule type" value="Genomic_DNA"/>
</dbReference>